<evidence type="ECO:0000313" key="3">
    <source>
        <dbReference type="Proteomes" id="UP000282388"/>
    </source>
</evidence>
<protein>
    <recommendedName>
        <fullName evidence="4">Lipoprotein</fullName>
    </recommendedName>
</protein>
<dbReference type="Proteomes" id="UP000282388">
    <property type="component" value="Unassembled WGS sequence"/>
</dbReference>
<feature type="signal peptide" evidence="1">
    <location>
        <begin position="1"/>
        <end position="22"/>
    </location>
</feature>
<dbReference type="PROSITE" id="PS51257">
    <property type="entry name" value="PROKAR_LIPOPROTEIN"/>
    <property type="match status" value="1"/>
</dbReference>
<evidence type="ECO:0000256" key="1">
    <source>
        <dbReference type="SAM" id="SignalP"/>
    </source>
</evidence>
<keyword evidence="3" id="KW-1185">Reference proteome</keyword>
<sequence>MIKKIIAISSLCLILSSLSACQSISKSAEHVSGKVLDVLGLEKKPEIDAQSMLDLAKEAQQKYEQLRANLPKNQWVYLENPQLGTADLQNQSNDLNILSLHLNCKSAAQRASFTLTGRDGKIILKAYDDSAGQIQFLLDSKNFGNPFSLYSTQKLEDFKKALPAAKTIKIFNASKLYSFQNQRAELLFQPVSCTSPA</sequence>
<dbReference type="AlphaFoldDB" id="A0A3A8E5Y8"/>
<gene>
    <name evidence="2" type="ORF">D7V32_14255</name>
</gene>
<proteinExistence type="predicted"/>
<feature type="chain" id="PRO_5017231191" description="Lipoprotein" evidence="1">
    <location>
        <begin position="23"/>
        <end position="197"/>
    </location>
</feature>
<evidence type="ECO:0008006" key="4">
    <source>
        <dbReference type="Google" id="ProtNLM"/>
    </source>
</evidence>
<evidence type="ECO:0000313" key="2">
    <source>
        <dbReference type="EMBL" id="RKG29579.1"/>
    </source>
</evidence>
<dbReference type="OrthoDB" id="6713330at2"/>
<accession>A0A3A8E5Y8</accession>
<organism evidence="2 3">
    <name type="scientific">Acinetobacter tianfuensis</name>
    <dbReference type="NCBI Taxonomy" id="2419603"/>
    <lineage>
        <taxon>Bacteria</taxon>
        <taxon>Pseudomonadati</taxon>
        <taxon>Pseudomonadota</taxon>
        <taxon>Gammaproteobacteria</taxon>
        <taxon>Moraxellales</taxon>
        <taxon>Moraxellaceae</taxon>
        <taxon>Acinetobacter</taxon>
    </lineage>
</organism>
<dbReference type="EMBL" id="RAXV01000037">
    <property type="protein sequence ID" value="RKG29579.1"/>
    <property type="molecule type" value="Genomic_DNA"/>
</dbReference>
<keyword evidence="1" id="KW-0732">Signal</keyword>
<comment type="caution">
    <text evidence="2">The sequence shown here is derived from an EMBL/GenBank/DDBJ whole genome shotgun (WGS) entry which is preliminary data.</text>
</comment>
<reference evidence="2 3" key="1">
    <citation type="submission" date="2018-09" db="EMBL/GenBank/DDBJ databases">
        <title>The draft genome of Acinetobacter spp. strains.</title>
        <authorList>
            <person name="Qin J."/>
            <person name="Feng Y."/>
            <person name="Zong Z."/>
        </authorList>
    </citation>
    <scope>NUCLEOTIDE SEQUENCE [LARGE SCALE GENOMIC DNA]</scope>
    <source>
        <strain evidence="2 3">WCHAc060012</strain>
    </source>
</reference>
<name>A0A3A8E5Y8_9GAMM</name>